<reference evidence="1 2" key="1">
    <citation type="submission" date="2014-04" db="EMBL/GenBank/DDBJ databases">
        <authorList>
            <consortium name="DOE Joint Genome Institute"/>
            <person name="Kuo A."/>
            <person name="Kohler A."/>
            <person name="Jargeat P."/>
            <person name="Nagy L.G."/>
            <person name="Floudas D."/>
            <person name="Copeland A."/>
            <person name="Barry K.W."/>
            <person name="Cichocki N."/>
            <person name="Veneault-Fourrey C."/>
            <person name="LaButti K."/>
            <person name="Lindquist E.A."/>
            <person name="Lipzen A."/>
            <person name="Lundell T."/>
            <person name="Morin E."/>
            <person name="Murat C."/>
            <person name="Sun H."/>
            <person name="Tunlid A."/>
            <person name="Henrissat B."/>
            <person name="Grigoriev I.V."/>
            <person name="Hibbett D.S."/>
            <person name="Martin F."/>
            <person name="Nordberg H.P."/>
            <person name="Cantor M.N."/>
            <person name="Hua S.X."/>
        </authorList>
    </citation>
    <scope>NUCLEOTIDE SEQUENCE [LARGE SCALE GENOMIC DNA]</scope>
    <source>
        <strain evidence="1 2">Ve08.2h10</strain>
    </source>
</reference>
<dbReference type="STRING" id="930991.A0A0D0D028"/>
<evidence type="ECO:0000313" key="1">
    <source>
        <dbReference type="EMBL" id="KIK76876.1"/>
    </source>
</evidence>
<protein>
    <submittedName>
        <fullName evidence="1">Uncharacterized protein</fullName>
    </submittedName>
</protein>
<sequence>MVANYLQGVHTWHIMYRLELSHNDTEIEALLKVAVTLAPTSSKHKPCEPYTVDILGLMCDNLNLADPADAAVFACLTTMFWCTARVGEFTVPHLDAFNPSLHVKPSNVTHEKDRQGVMVTNFCLPRTKSALLGEDISWAQQHSPSDPQAALQNHFNMNNLPMDGYLFA</sequence>
<dbReference type="OrthoDB" id="2678913at2759"/>
<organism evidence="1 2">
    <name type="scientific">Paxillus rubicundulus Ve08.2h10</name>
    <dbReference type="NCBI Taxonomy" id="930991"/>
    <lineage>
        <taxon>Eukaryota</taxon>
        <taxon>Fungi</taxon>
        <taxon>Dikarya</taxon>
        <taxon>Basidiomycota</taxon>
        <taxon>Agaricomycotina</taxon>
        <taxon>Agaricomycetes</taxon>
        <taxon>Agaricomycetidae</taxon>
        <taxon>Boletales</taxon>
        <taxon>Paxilineae</taxon>
        <taxon>Paxillaceae</taxon>
        <taxon>Paxillus</taxon>
    </lineage>
</organism>
<name>A0A0D0D028_9AGAM</name>
<dbReference type="EMBL" id="KN827254">
    <property type="protein sequence ID" value="KIK76876.1"/>
    <property type="molecule type" value="Genomic_DNA"/>
</dbReference>
<reference evidence="2" key="2">
    <citation type="submission" date="2015-01" db="EMBL/GenBank/DDBJ databases">
        <title>Evolutionary Origins and Diversification of the Mycorrhizal Mutualists.</title>
        <authorList>
            <consortium name="DOE Joint Genome Institute"/>
            <consortium name="Mycorrhizal Genomics Consortium"/>
            <person name="Kohler A."/>
            <person name="Kuo A."/>
            <person name="Nagy L.G."/>
            <person name="Floudas D."/>
            <person name="Copeland A."/>
            <person name="Barry K.W."/>
            <person name="Cichocki N."/>
            <person name="Veneault-Fourrey C."/>
            <person name="LaButti K."/>
            <person name="Lindquist E.A."/>
            <person name="Lipzen A."/>
            <person name="Lundell T."/>
            <person name="Morin E."/>
            <person name="Murat C."/>
            <person name="Riley R."/>
            <person name="Ohm R."/>
            <person name="Sun H."/>
            <person name="Tunlid A."/>
            <person name="Henrissat B."/>
            <person name="Grigoriev I.V."/>
            <person name="Hibbett D.S."/>
            <person name="Martin F."/>
        </authorList>
    </citation>
    <scope>NUCLEOTIDE SEQUENCE [LARGE SCALE GENOMIC DNA]</scope>
    <source>
        <strain evidence="2">Ve08.2h10</strain>
    </source>
</reference>
<proteinExistence type="predicted"/>
<dbReference type="Proteomes" id="UP000054538">
    <property type="component" value="Unassembled WGS sequence"/>
</dbReference>
<dbReference type="HOGENOM" id="CLU_003292_7_0_1"/>
<gene>
    <name evidence="1" type="ORF">PAXRUDRAFT_168549</name>
</gene>
<keyword evidence="2" id="KW-1185">Reference proteome</keyword>
<evidence type="ECO:0000313" key="2">
    <source>
        <dbReference type="Proteomes" id="UP000054538"/>
    </source>
</evidence>
<accession>A0A0D0D028</accession>
<dbReference type="InParanoid" id="A0A0D0D028"/>
<dbReference type="AlphaFoldDB" id="A0A0D0D028"/>